<keyword evidence="1" id="KW-1133">Transmembrane helix</keyword>
<dbReference type="OrthoDB" id="4682787at2759"/>
<dbReference type="EMBL" id="KZ821644">
    <property type="protein sequence ID" value="PYH64349.1"/>
    <property type="molecule type" value="Genomic_DNA"/>
</dbReference>
<accession>A0A319AVR5</accession>
<feature type="transmembrane region" description="Helical" evidence="1">
    <location>
        <begin position="28"/>
        <end position="47"/>
    </location>
</feature>
<reference evidence="2" key="1">
    <citation type="submission" date="2016-12" db="EMBL/GenBank/DDBJ databases">
        <title>The genomes of Aspergillus section Nigri reveals drivers in fungal speciation.</title>
        <authorList>
            <consortium name="DOE Joint Genome Institute"/>
            <person name="Vesth T.C."/>
            <person name="Nybo J."/>
            <person name="Theobald S."/>
            <person name="Brandl J."/>
            <person name="Frisvad J.C."/>
            <person name="Nielsen K.F."/>
            <person name="Lyhne E.K."/>
            <person name="Kogle M.E."/>
            <person name="Kuo A."/>
            <person name="Riley R."/>
            <person name="Clum A."/>
            <person name="Nolan M."/>
            <person name="Lipzen A."/>
            <person name="Salamov A."/>
            <person name="Henrissat B."/>
            <person name="Wiebenga A."/>
            <person name="De Vries R.P."/>
            <person name="Grigoriev I.V."/>
            <person name="Mortensen U.H."/>
            <person name="Andersen M.R."/>
            <person name="Baker S.E."/>
        </authorList>
    </citation>
    <scope>NUCLEOTIDE SEQUENCE [LARGE SCALE GENOMIC DNA]</scope>
    <source>
        <strain evidence="2">CBS 113365</strain>
    </source>
</reference>
<sequence>MAQLQACSKSERKLNGCGVSRLQMSLRIYSRVNCLIVSVIGPIFAIMDRSGGAATWCLLLMQGAHTPFAWAVD</sequence>
<evidence type="ECO:0000313" key="3">
    <source>
        <dbReference type="Proteomes" id="UP000248405"/>
    </source>
</evidence>
<dbReference type="AlphaFoldDB" id="A0A319AVR5"/>
<dbReference type="GeneID" id="37212321"/>
<name>A0A319AVR5_ASPVC</name>
<dbReference type="Proteomes" id="UP000248405">
    <property type="component" value="Unassembled WGS sequence"/>
</dbReference>
<gene>
    <name evidence="2" type="ORF">BO88DRAFT_408523</name>
</gene>
<dbReference type="RefSeq" id="XP_025558143.1">
    <property type="nucleotide sequence ID" value="XM_025707729.1"/>
</dbReference>
<protein>
    <submittedName>
        <fullName evidence="2">Uncharacterized protein</fullName>
    </submittedName>
</protein>
<keyword evidence="1" id="KW-0812">Transmembrane</keyword>
<evidence type="ECO:0000313" key="2">
    <source>
        <dbReference type="EMBL" id="PYH64349.1"/>
    </source>
</evidence>
<keyword evidence="1" id="KW-0472">Membrane</keyword>
<proteinExistence type="predicted"/>
<keyword evidence="3" id="KW-1185">Reference proteome</keyword>
<organism evidence="2 3">
    <name type="scientific">Aspergillus vadensis (strain CBS 113365 / IMI 142717 / IBT 24658)</name>
    <dbReference type="NCBI Taxonomy" id="1448311"/>
    <lineage>
        <taxon>Eukaryota</taxon>
        <taxon>Fungi</taxon>
        <taxon>Dikarya</taxon>
        <taxon>Ascomycota</taxon>
        <taxon>Pezizomycotina</taxon>
        <taxon>Eurotiomycetes</taxon>
        <taxon>Eurotiomycetidae</taxon>
        <taxon>Eurotiales</taxon>
        <taxon>Aspergillaceae</taxon>
        <taxon>Aspergillus</taxon>
        <taxon>Aspergillus subgen. Circumdati</taxon>
    </lineage>
</organism>
<evidence type="ECO:0000256" key="1">
    <source>
        <dbReference type="SAM" id="Phobius"/>
    </source>
</evidence>